<evidence type="ECO:0000256" key="6">
    <source>
        <dbReference type="ARBA" id="ARBA00049244"/>
    </source>
</evidence>
<name>S7V8A8_DESML</name>
<accession>S7V8A8</accession>
<dbReference type="Proteomes" id="UP000014977">
    <property type="component" value="Unassembled WGS sequence"/>
</dbReference>
<dbReference type="PATRIC" id="fig|1121405.3.peg.1934"/>
<dbReference type="Pfam" id="PF02811">
    <property type="entry name" value="PHP"/>
    <property type="match status" value="1"/>
</dbReference>
<keyword evidence="4" id="KW-0235">DNA replication</keyword>
<evidence type="ECO:0000256" key="2">
    <source>
        <dbReference type="ARBA" id="ARBA00022679"/>
    </source>
</evidence>
<dbReference type="AlphaFoldDB" id="S7V8A8"/>
<feature type="domain" description="Polymerase/histidinol phosphatase N-terminal" evidence="7">
    <location>
        <begin position="25"/>
        <end position="92"/>
    </location>
</feature>
<dbReference type="Pfam" id="PF14579">
    <property type="entry name" value="HHH_6"/>
    <property type="match status" value="1"/>
</dbReference>
<dbReference type="InterPro" id="IPR004013">
    <property type="entry name" value="PHP_dom"/>
</dbReference>
<dbReference type="PANTHER" id="PTHR32294">
    <property type="entry name" value="DNA POLYMERASE III SUBUNIT ALPHA"/>
    <property type="match status" value="1"/>
</dbReference>
<keyword evidence="2" id="KW-0808">Transferase</keyword>
<dbReference type="GO" id="GO:0006260">
    <property type="term" value="P:DNA replication"/>
    <property type="evidence" value="ECO:0007669"/>
    <property type="project" value="UniProtKB-KW"/>
</dbReference>
<dbReference type="Gene3D" id="1.10.150.870">
    <property type="match status" value="1"/>
</dbReference>
<gene>
    <name evidence="8" type="ORF">dsmv_2359</name>
</gene>
<dbReference type="CDD" id="cd04485">
    <property type="entry name" value="DnaE_OBF"/>
    <property type="match status" value="1"/>
</dbReference>
<dbReference type="InterPro" id="IPR003141">
    <property type="entry name" value="Pol/His_phosphatase_N"/>
</dbReference>
<proteinExistence type="predicted"/>
<dbReference type="InterPro" id="IPR011708">
    <property type="entry name" value="DNA_pol3_alpha_NTPase_dom"/>
</dbReference>
<reference evidence="8 9" key="1">
    <citation type="journal article" date="2013" name="Genome Announc.">
        <title>Draft genome sequences for three mercury-methylating, sulfate-reducing bacteria.</title>
        <authorList>
            <person name="Brown S.D."/>
            <person name="Hurt R.A.Jr."/>
            <person name="Gilmour C.C."/>
            <person name="Elias D.A."/>
        </authorList>
    </citation>
    <scope>NUCLEOTIDE SEQUENCE [LARGE SCALE GENOMIC DNA]</scope>
    <source>
        <strain evidence="8 9">DSM 2059</strain>
    </source>
</reference>
<dbReference type="Pfam" id="PF17657">
    <property type="entry name" value="DNA_pol3_finger"/>
    <property type="match status" value="1"/>
</dbReference>
<keyword evidence="5" id="KW-0239">DNA-directed DNA polymerase</keyword>
<dbReference type="Gene3D" id="3.20.20.140">
    <property type="entry name" value="Metal-dependent hydrolases"/>
    <property type="match status" value="2"/>
</dbReference>
<dbReference type="Pfam" id="PF07733">
    <property type="entry name" value="DNA_pol3_alpha"/>
    <property type="match status" value="1"/>
</dbReference>
<sequence>MFHEPEHKPMRLSETATPAKTPALVPLVVRSGFSLMWGTATPAALCRRARTLGYRRLAMTDTDNLYGLWPFLAACDREGIQPIVGAEVTEPGSRRRAVCLVETPAGYANLCRILTRRHRAAVFDLGTAVAELGAGLTVLTGNPGLIRKWRDAGLTVAAAVPRYPVAAVHPLARAARDMAVPLVAVPGSFLLDPADAAVHRLLRAIAGNTTLSGVPSEDCAPKAAWLATPAVYARRFQTCPETIRATHDLAERLVFTRPGFGTIMPPWENGTGRGADAELRVAAFQGARQRYGQDLPEAVTTRLAYELRVIADKRFSAYFLVVRDIVAQSPRICGRGSGAASLTAYCLGITNVCPIKHRLYFERFLNPGRSDPPDIDIDFAWDERDAVLASVLGKFSGRAALVANHVLFQPRMAVRETARVFGLPEGEIRRVIRRVPRYNTGDGSLLDHIRSRPESRDLDLASPWPEIISLAERIIGLPRYLSVHPGGTVITPGPIDRYVPIETAPKGIPVIQWDKDGAEDAGLVKIDLLGNRSLAVIRDAVVEVRAAGAVFDERNWVPEDDPATRAIVAAGRTMGCFYIESPAMRLLQQKTGRGDFEHLVIHSSIIRPAAGGCIREYIRRLHGEVWTPIHPLLADVLGDTYGIMVYQEDVSKTAVALAGFSHADADRLRKILSKKDREYHLGDFRERFFAGALKRGVPTDAIERVWEMIMSFSGYSFCKPHSASYARVSFQAAYLKTHFPSAFMAAVISNQGGFYSTFAYVSEARRMGLKILPPDVRTSGVRWAAAGPDALRVGLAAVKGLTAETCRRTVVRRPFANLSDFLSRVRPDAAEARALVRCGALDGLLPGANRAALMWALARWEQQERSLSLFEDEATIPVLNPDAEIVRLRREFAVLGFLCDRHPMALFEGNPAVVGTVKADCLDRHAGRRVSVAGWLITGKTVRTRRGDPMEFLSFEDETGVFETVFFPEAYDRFCAILEVNRPYVLSGKAVREWRAVTLTVDGVRPLAVRPIDPRRCAEIECPSHRSRT</sequence>
<evidence type="ECO:0000313" key="9">
    <source>
        <dbReference type="Proteomes" id="UP000014977"/>
    </source>
</evidence>
<dbReference type="eggNOG" id="COG0587">
    <property type="taxonomic scope" value="Bacteria"/>
</dbReference>
<dbReference type="EMBL" id="ATHJ01000081">
    <property type="protein sequence ID" value="EPR40763.1"/>
    <property type="molecule type" value="Genomic_DNA"/>
</dbReference>
<dbReference type="InterPro" id="IPR016195">
    <property type="entry name" value="Pol/histidinol_Pase-like"/>
</dbReference>
<comment type="catalytic activity">
    <reaction evidence="6">
        <text>DNA(n) + a 2'-deoxyribonucleoside 5'-triphosphate = DNA(n+1) + diphosphate</text>
        <dbReference type="Rhea" id="RHEA:22508"/>
        <dbReference type="Rhea" id="RHEA-COMP:17339"/>
        <dbReference type="Rhea" id="RHEA-COMP:17340"/>
        <dbReference type="ChEBI" id="CHEBI:33019"/>
        <dbReference type="ChEBI" id="CHEBI:61560"/>
        <dbReference type="ChEBI" id="CHEBI:173112"/>
        <dbReference type="EC" id="2.7.7.7"/>
    </reaction>
</comment>
<dbReference type="GO" id="GO:0008408">
    <property type="term" value="F:3'-5' exonuclease activity"/>
    <property type="evidence" value="ECO:0007669"/>
    <property type="project" value="InterPro"/>
</dbReference>
<evidence type="ECO:0000256" key="3">
    <source>
        <dbReference type="ARBA" id="ARBA00022695"/>
    </source>
</evidence>
<evidence type="ECO:0000256" key="1">
    <source>
        <dbReference type="ARBA" id="ARBA00012417"/>
    </source>
</evidence>
<keyword evidence="9" id="KW-1185">Reference proteome</keyword>
<dbReference type="CDD" id="cd07431">
    <property type="entry name" value="PHP_PolIIIA"/>
    <property type="match status" value="1"/>
</dbReference>
<dbReference type="InterPro" id="IPR029460">
    <property type="entry name" value="DNAPol_HHH"/>
</dbReference>
<comment type="caution">
    <text evidence="8">The sequence shown here is derived from an EMBL/GenBank/DDBJ whole genome shotgun (WGS) entry which is preliminary data.</text>
</comment>
<evidence type="ECO:0000313" key="8">
    <source>
        <dbReference type="EMBL" id="EPR40763.1"/>
    </source>
</evidence>
<organism evidence="8 9">
    <name type="scientific">Desulfococcus multivorans DSM 2059</name>
    <dbReference type="NCBI Taxonomy" id="1121405"/>
    <lineage>
        <taxon>Bacteria</taxon>
        <taxon>Pseudomonadati</taxon>
        <taxon>Thermodesulfobacteriota</taxon>
        <taxon>Desulfobacteria</taxon>
        <taxon>Desulfobacterales</taxon>
        <taxon>Desulfococcaceae</taxon>
        <taxon>Desulfococcus</taxon>
    </lineage>
</organism>
<dbReference type="InterPro" id="IPR004805">
    <property type="entry name" value="DnaE2/DnaE/PolC"/>
</dbReference>
<dbReference type="SMART" id="SM00481">
    <property type="entry name" value="POLIIIAc"/>
    <property type="match status" value="1"/>
</dbReference>
<protein>
    <recommendedName>
        <fullName evidence="1">DNA-directed DNA polymerase</fullName>
        <ecNumber evidence="1">2.7.7.7</ecNumber>
    </recommendedName>
</protein>
<dbReference type="SUPFAM" id="SSF89550">
    <property type="entry name" value="PHP domain-like"/>
    <property type="match status" value="1"/>
</dbReference>
<dbReference type="STRING" id="897.B2D07_01320"/>
<evidence type="ECO:0000259" key="7">
    <source>
        <dbReference type="SMART" id="SM00481"/>
    </source>
</evidence>
<keyword evidence="3" id="KW-0548">Nucleotidyltransferase</keyword>
<evidence type="ECO:0000256" key="4">
    <source>
        <dbReference type="ARBA" id="ARBA00022705"/>
    </source>
</evidence>
<dbReference type="GO" id="GO:0003887">
    <property type="term" value="F:DNA-directed DNA polymerase activity"/>
    <property type="evidence" value="ECO:0007669"/>
    <property type="project" value="UniProtKB-KW"/>
</dbReference>
<dbReference type="NCBIfam" id="TIGR00594">
    <property type="entry name" value="polc"/>
    <property type="match status" value="1"/>
</dbReference>
<dbReference type="InterPro" id="IPR040982">
    <property type="entry name" value="DNA_pol3_finger"/>
</dbReference>
<evidence type="ECO:0000256" key="5">
    <source>
        <dbReference type="ARBA" id="ARBA00022932"/>
    </source>
</evidence>
<dbReference type="EC" id="2.7.7.7" evidence="1"/>